<organism evidence="6">
    <name type="scientific">bioreactor metagenome</name>
    <dbReference type="NCBI Taxonomy" id="1076179"/>
    <lineage>
        <taxon>unclassified sequences</taxon>
        <taxon>metagenomes</taxon>
        <taxon>ecological metagenomes</taxon>
    </lineage>
</organism>
<dbReference type="InterPro" id="IPR023485">
    <property type="entry name" value="Ptyr_pPase"/>
</dbReference>
<dbReference type="AlphaFoldDB" id="A0A645C684"/>
<dbReference type="EMBL" id="VSSQ01022893">
    <property type="protein sequence ID" value="MPM69464.1"/>
    <property type="molecule type" value="Genomic_DNA"/>
</dbReference>
<comment type="caution">
    <text evidence="6">The sequence shown here is derived from an EMBL/GenBank/DDBJ whole genome shotgun (WGS) entry which is preliminary data.</text>
</comment>
<dbReference type="InterPro" id="IPR050438">
    <property type="entry name" value="LMW_PTPase"/>
</dbReference>
<keyword evidence="3 6" id="KW-0378">Hydrolase</keyword>
<dbReference type="SMART" id="SM00226">
    <property type="entry name" value="LMWPc"/>
    <property type="match status" value="1"/>
</dbReference>
<proteinExistence type="inferred from homology"/>
<evidence type="ECO:0000256" key="4">
    <source>
        <dbReference type="ARBA" id="ARBA00022912"/>
    </source>
</evidence>
<evidence type="ECO:0000256" key="3">
    <source>
        <dbReference type="ARBA" id="ARBA00022801"/>
    </source>
</evidence>
<dbReference type="InterPro" id="IPR036196">
    <property type="entry name" value="Ptyr_pPase_sf"/>
</dbReference>
<evidence type="ECO:0000256" key="1">
    <source>
        <dbReference type="ARBA" id="ARBA00011063"/>
    </source>
</evidence>
<dbReference type="EC" id="3.1.3.48" evidence="2"/>
<dbReference type="InterPro" id="IPR017867">
    <property type="entry name" value="Tyr_phospatase_low_mol_wt"/>
</dbReference>
<evidence type="ECO:0000256" key="2">
    <source>
        <dbReference type="ARBA" id="ARBA00013064"/>
    </source>
</evidence>
<dbReference type="PANTHER" id="PTHR11717">
    <property type="entry name" value="LOW MOLECULAR WEIGHT PROTEIN TYROSINE PHOSPHATASE"/>
    <property type="match status" value="1"/>
</dbReference>
<keyword evidence="4" id="KW-0904">Protein phosphatase</keyword>
<feature type="domain" description="Phosphotyrosine protein phosphatase I" evidence="5">
    <location>
        <begin position="2"/>
        <end position="145"/>
    </location>
</feature>
<dbReference type="SUPFAM" id="SSF52788">
    <property type="entry name" value="Phosphotyrosine protein phosphatases I"/>
    <property type="match status" value="1"/>
</dbReference>
<dbReference type="CDD" id="cd16343">
    <property type="entry name" value="LMWPTP"/>
    <property type="match status" value="1"/>
</dbReference>
<evidence type="ECO:0000313" key="6">
    <source>
        <dbReference type="EMBL" id="MPM69464.1"/>
    </source>
</evidence>
<reference evidence="6" key="1">
    <citation type="submission" date="2019-08" db="EMBL/GenBank/DDBJ databases">
        <authorList>
            <person name="Kucharzyk K."/>
            <person name="Murdoch R.W."/>
            <person name="Higgins S."/>
            <person name="Loffler F."/>
        </authorList>
    </citation>
    <scope>NUCLEOTIDE SEQUENCE</scope>
</reference>
<dbReference type="PRINTS" id="PR00719">
    <property type="entry name" value="LMWPTPASE"/>
</dbReference>
<dbReference type="GO" id="GO:0004725">
    <property type="term" value="F:protein tyrosine phosphatase activity"/>
    <property type="evidence" value="ECO:0007669"/>
    <property type="project" value="UniProtKB-EC"/>
</dbReference>
<dbReference type="Gene3D" id="3.40.50.2300">
    <property type="match status" value="1"/>
</dbReference>
<dbReference type="PANTHER" id="PTHR11717:SF7">
    <property type="entry name" value="LOW MOLECULAR WEIGHT PHOSPHOTYROSINE PROTEIN PHOSPHATASE"/>
    <property type="match status" value="1"/>
</dbReference>
<protein>
    <recommendedName>
        <fullName evidence="2">protein-tyrosine-phosphatase</fullName>
        <ecNumber evidence="2">3.1.3.48</ecNumber>
    </recommendedName>
</protein>
<name>A0A645C684_9ZZZZ</name>
<comment type="similarity">
    <text evidence="1">Belongs to the low molecular weight phosphotyrosine protein phosphatase family.</text>
</comment>
<dbReference type="Pfam" id="PF01451">
    <property type="entry name" value="LMWPc"/>
    <property type="match status" value="1"/>
</dbReference>
<gene>
    <name evidence="6" type="primary">ptpA_15</name>
    <name evidence="6" type="ORF">SDC9_116409</name>
</gene>
<accession>A0A645C684</accession>
<sequence length="149" mass="16757">MVCLGNICRTPIAVGLLRKKLKEIGSDSMVDSCGFEPYHIGDKADPRARKIMADHGIDISDHRARLFHPDDFKTSDLIFAMDSFILADIKRMAKSEDDLKKVDLLLNVASPGMNCEVPDPYYGDTEGFSKTYEIIDKALDAVIEKYEKR</sequence>
<evidence type="ECO:0000259" key="5">
    <source>
        <dbReference type="SMART" id="SM00226"/>
    </source>
</evidence>